<dbReference type="PANTHER" id="PTHR43196:SF1">
    <property type="entry name" value="SULFATE ADENYLYLTRANSFERASE SUBUNIT 2"/>
    <property type="match status" value="1"/>
</dbReference>
<dbReference type="InterPro" id="IPR002500">
    <property type="entry name" value="PAPS_reduct_dom"/>
</dbReference>
<dbReference type="AlphaFoldDB" id="A0AAV3T637"/>
<sequence>MAQTDSFPEYVDVDYSAGEGEDPEDYPSVNDKIEKAIEVTREGLESYENPAVMWTGGKDSTLTLYFIKEVAEKFDLEVPPAVFIDHYQHFEGIHDFVEHWADEWDLDVIYARNEDVGEYVDENGLEPGDDIPVDALSDHNQHHVREILEYEEEDFPFLLDTYVGNHLLKTVALNDALEEYDIDGVISGVRWDEQEARADETFFSPRHDPDIYPPHDRVQPILQFDEAAVWDAFWHFVVPDTVEEFPEEGYVPEADDDLPNGLDQEDIPVSPKYFAGFRSLGSEVSTEKTTEDPAWLQDLEDTTERAGRAQDKEDLMERLRDLGYM</sequence>
<evidence type="ECO:0000259" key="2">
    <source>
        <dbReference type="Pfam" id="PF01507"/>
    </source>
</evidence>
<evidence type="ECO:0000256" key="1">
    <source>
        <dbReference type="SAM" id="MobiDB-lite"/>
    </source>
</evidence>
<evidence type="ECO:0000313" key="3">
    <source>
        <dbReference type="EMBL" id="GAA0662409.1"/>
    </source>
</evidence>
<proteinExistence type="predicted"/>
<feature type="region of interest" description="Disordered" evidence="1">
    <location>
        <begin position="1"/>
        <end position="28"/>
    </location>
</feature>
<dbReference type="Gene3D" id="3.40.50.620">
    <property type="entry name" value="HUPs"/>
    <property type="match status" value="1"/>
</dbReference>
<feature type="domain" description="Phosphoadenosine phosphosulphate reductase" evidence="2">
    <location>
        <begin position="165"/>
        <end position="231"/>
    </location>
</feature>
<dbReference type="SUPFAM" id="SSF52402">
    <property type="entry name" value="Adenine nucleotide alpha hydrolases-like"/>
    <property type="match status" value="1"/>
</dbReference>
<reference evidence="3 4" key="1">
    <citation type="journal article" date="2019" name="Int. J. Syst. Evol. Microbiol.">
        <title>The Global Catalogue of Microorganisms (GCM) 10K type strain sequencing project: providing services to taxonomists for standard genome sequencing and annotation.</title>
        <authorList>
            <consortium name="The Broad Institute Genomics Platform"/>
            <consortium name="The Broad Institute Genome Sequencing Center for Infectious Disease"/>
            <person name="Wu L."/>
            <person name="Ma J."/>
        </authorList>
    </citation>
    <scope>NUCLEOTIDE SEQUENCE [LARGE SCALE GENOMIC DNA]</scope>
    <source>
        <strain evidence="3 4">JCM 16328</strain>
    </source>
</reference>
<feature type="domain" description="Phosphoadenosine phosphosulphate reductase" evidence="2">
    <location>
        <begin position="50"/>
        <end position="117"/>
    </location>
</feature>
<dbReference type="Pfam" id="PF01507">
    <property type="entry name" value="PAPS_reduct"/>
    <property type="match status" value="2"/>
</dbReference>
<accession>A0AAV3T637</accession>
<dbReference type="RefSeq" id="WP_343772117.1">
    <property type="nucleotide sequence ID" value="NZ_BAAADV010000001.1"/>
</dbReference>
<organism evidence="3 4">
    <name type="scientific">Natronoarchaeum mannanilyticum</name>
    <dbReference type="NCBI Taxonomy" id="926360"/>
    <lineage>
        <taxon>Archaea</taxon>
        <taxon>Methanobacteriati</taxon>
        <taxon>Methanobacteriota</taxon>
        <taxon>Stenosarchaea group</taxon>
        <taxon>Halobacteria</taxon>
        <taxon>Halobacteriales</taxon>
        <taxon>Natronoarchaeaceae</taxon>
    </lineage>
</organism>
<name>A0AAV3T637_9EURY</name>
<evidence type="ECO:0000313" key="4">
    <source>
        <dbReference type="Proteomes" id="UP001500420"/>
    </source>
</evidence>
<comment type="caution">
    <text evidence="3">The sequence shown here is derived from an EMBL/GenBank/DDBJ whole genome shotgun (WGS) entry which is preliminary data.</text>
</comment>
<gene>
    <name evidence="3" type="ORF">GCM10009020_03610</name>
</gene>
<dbReference type="GO" id="GO:0003824">
    <property type="term" value="F:catalytic activity"/>
    <property type="evidence" value="ECO:0007669"/>
    <property type="project" value="InterPro"/>
</dbReference>
<dbReference type="EMBL" id="BAAADV010000001">
    <property type="protein sequence ID" value="GAA0662409.1"/>
    <property type="molecule type" value="Genomic_DNA"/>
</dbReference>
<dbReference type="Proteomes" id="UP001500420">
    <property type="component" value="Unassembled WGS sequence"/>
</dbReference>
<protein>
    <submittedName>
        <fullName evidence="3">Phosphoadenosine phosphosulfate reductase family protein</fullName>
    </submittedName>
</protein>
<dbReference type="InterPro" id="IPR050128">
    <property type="entry name" value="Sulfate_adenylyltrnsfr_sub2"/>
</dbReference>
<dbReference type="PANTHER" id="PTHR43196">
    <property type="entry name" value="SULFATE ADENYLYLTRANSFERASE SUBUNIT 2"/>
    <property type="match status" value="1"/>
</dbReference>
<keyword evidence="4" id="KW-1185">Reference proteome</keyword>
<dbReference type="InterPro" id="IPR014729">
    <property type="entry name" value="Rossmann-like_a/b/a_fold"/>
</dbReference>